<comment type="caution">
    <text evidence="2">The sequence shown here is derived from an EMBL/GenBank/DDBJ whole genome shotgun (WGS) entry which is preliminary data.</text>
</comment>
<gene>
    <name evidence="2" type="ORF">HNR61_006662</name>
</gene>
<dbReference type="EMBL" id="JACJIA010000010">
    <property type="protein sequence ID" value="MBA8955005.1"/>
    <property type="molecule type" value="Genomic_DNA"/>
</dbReference>
<dbReference type="AlphaFoldDB" id="A0A7W3LVH8"/>
<evidence type="ECO:0000313" key="3">
    <source>
        <dbReference type="Proteomes" id="UP000572680"/>
    </source>
</evidence>
<accession>A0A7W3LVH8</accession>
<protein>
    <submittedName>
        <fullName evidence="2">Uncharacterized protein</fullName>
    </submittedName>
</protein>
<feature type="region of interest" description="Disordered" evidence="1">
    <location>
        <begin position="60"/>
        <end position="80"/>
    </location>
</feature>
<evidence type="ECO:0000313" key="2">
    <source>
        <dbReference type="EMBL" id="MBA8955005.1"/>
    </source>
</evidence>
<dbReference type="RefSeq" id="WP_182847021.1">
    <property type="nucleotide sequence ID" value="NZ_BAAALP010000071.1"/>
</dbReference>
<organism evidence="2 3">
    <name type="scientific">Actinomadura namibiensis</name>
    <dbReference type="NCBI Taxonomy" id="182080"/>
    <lineage>
        <taxon>Bacteria</taxon>
        <taxon>Bacillati</taxon>
        <taxon>Actinomycetota</taxon>
        <taxon>Actinomycetes</taxon>
        <taxon>Streptosporangiales</taxon>
        <taxon>Thermomonosporaceae</taxon>
        <taxon>Actinomadura</taxon>
    </lineage>
</organism>
<evidence type="ECO:0000256" key="1">
    <source>
        <dbReference type="SAM" id="MobiDB-lite"/>
    </source>
</evidence>
<proteinExistence type="predicted"/>
<keyword evidence="3" id="KW-1185">Reference proteome</keyword>
<sequence length="80" mass="8089">MLDAGPAGVWLKNGRPGAVHGEWALYRRAGDAWREAPLPPGTSPDAVAAVPGSSAVWAVGARPDPADHGHPNSATAVTGD</sequence>
<name>A0A7W3LVH8_ACTNM</name>
<dbReference type="Proteomes" id="UP000572680">
    <property type="component" value="Unassembled WGS sequence"/>
</dbReference>
<reference evidence="2 3" key="1">
    <citation type="submission" date="2020-08" db="EMBL/GenBank/DDBJ databases">
        <title>Genomic Encyclopedia of Type Strains, Phase IV (KMG-IV): sequencing the most valuable type-strain genomes for metagenomic binning, comparative biology and taxonomic classification.</title>
        <authorList>
            <person name="Goeker M."/>
        </authorList>
    </citation>
    <scope>NUCLEOTIDE SEQUENCE [LARGE SCALE GENOMIC DNA]</scope>
    <source>
        <strain evidence="2 3">DSM 44197</strain>
    </source>
</reference>